<protein>
    <recommendedName>
        <fullName evidence="1">ORC1/DEAH AAA+ ATPase domain-containing protein</fullName>
    </recommendedName>
</protein>
<dbReference type="InterPro" id="IPR049945">
    <property type="entry name" value="AAA_22"/>
</dbReference>
<feature type="domain" description="ORC1/DEAH AAA+ ATPase" evidence="1">
    <location>
        <begin position="80"/>
        <end position="217"/>
    </location>
</feature>
<gene>
    <name evidence="2" type="ORF">GGR03_000235</name>
</gene>
<dbReference type="RefSeq" id="WP_183205571.1">
    <property type="nucleotide sequence ID" value="NZ_JAAAMM010000001.1"/>
</dbReference>
<evidence type="ECO:0000313" key="2">
    <source>
        <dbReference type="EMBL" id="MBB4001188.1"/>
    </source>
</evidence>
<dbReference type="AlphaFoldDB" id="A0A7W6MMU6"/>
<organism evidence="2 3">
    <name type="scientific">Aurantimonas endophytica</name>
    <dbReference type="NCBI Taxonomy" id="1522175"/>
    <lineage>
        <taxon>Bacteria</taxon>
        <taxon>Pseudomonadati</taxon>
        <taxon>Pseudomonadota</taxon>
        <taxon>Alphaproteobacteria</taxon>
        <taxon>Hyphomicrobiales</taxon>
        <taxon>Aurantimonadaceae</taxon>
        <taxon>Aurantimonas</taxon>
    </lineage>
</organism>
<sequence length="375" mass="42637">MIEGIHTMDDKTDFFPGDIEIVDADLAERMSDIALRRAKRMASINSRYLATKRDKEINSEVDLLVGNASVSVDGYQIERRGLALIGDTGAGKSRLIARLIAERKEFQPRTTGMTVTKPLVAIKAPRPSDLLEIAYVLLEQLEYPLERELKAPAAWRMVRRQLKVRQVRFIHIDEAQHMLNMGDPDAMEELADALKMVMEQADWPVSFILTGMPELADFMTIYGQISRRTHKVHLENLSLPRDNELVAWIVKTIVESHAEMTFGFTVTDTYLGRLCHGANRQFGALTQIVRGAVEQALVDNIEATQVDHGHFVRSYELFSGCKPEQNVMSSRTWHEIHPLNALLRDQELARVQVMQALAERAAALRGRRRRKKKEN</sequence>
<dbReference type="InterPro" id="IPR052026">
    <property type="entry name" value="ExeA_AAA_ATPase_DNA-bind"/>
</dbReference>
<dbReference type="InterPro" id="IPR027417">
    <property type="entry name" value="P-loop_NTPase"/>
</dbReference>
<dbReference type="Proteomes" id="UP000588647">
    <property type="component" value="Unassembled WGS sequence"/>
</dbReference>
<accession>A0A7W6MMU6</accession>
<keyword evidence="3" id="KW-1185">Reference proteome</keyword>
<dbReference type="EMBL" id="JACIEM010000001">
    <property type="protein sequence ID" value="MBB4001188.1"/>
    <property type="molecule type" value="Genomic_DNA"/>
</dbReference>
<name>A0A7W6MMU6_9HYPH</name>
<evidence type="ECO:0000313" key="3">
    <source>
        <dbReference type="Proteomes" id="UP000588647"/>
    </source>
</evidence>
<proteinExistence type="predicted"/>
<dbReference type="PANTHER" id="PTHR35894">
    <property type="entry name" value="GENERAL SECRETION PATHWAY PROTEIN A-RELATED"/>
    <property type="match status" value="1"/>
</dbReference>
<comment type="caution">
    <text evidence="2">The sequence shown here is derived from an EMBL/GenBank/DDBJ whole genome shotgun (WGS) entry which is preliminary data.</text>
</comment>
<evidence type="ECO:0000259" key="1">
    <source>
        <dbReference type="Pfam" id="PF13401"/>
    </source>
</evidence>
<dbReference type="PANTHER" id="PTHR35894:SF1">
    <property type="entry name" value="PHOSPHORIBULOKINASE _ URIDINE KINASE FAMILY"/>
    <property type="match status" value="1"/>
</dbReference>
<dbReference type="Gene3D" id="3.40.50.300">
    <property type="entry name" value="P-loop containing nucleotide triphosphate hydrolases"/>
    <property type="match status" value="1"/>
</dbReference>
<dbReference type="Pfam" id="PF13401">
    <property type="entry name" value="AAA_22"/>
    <property type="match status" value="1"/>
</dbReference>
<dbReference type="SUPFAM" id="SSF52540">
    <property type="entry name" value="P-loop containing nucleoside triphosphate hydrolases"/>
    <property type="match status" value="1"/>
</dbReference>
<reference evidence="2 3" key="1">
    <citation type="submission" date="2020-08" db="EMBL/GenBank/DDBJ databases">
        <title>Genomic Encyclopedia of Type Strains, Phase IV (KMG-IV): sequencing the most valuable type-strain genomes for metagenomic binning, comparative biology and taxonomic classification.</title>
        <authorList>
            <person name="Goeker M."/>
        </authorList>
    </citation>
    <scope>NUCLEOTIDE SEQUENCE [LARGE SCALE GENOMIC DNA]</scope>
    <source>
        <strain evidence="2 3">DSM 103570</strain>
    </source>
</reference>
<dbReference type="GO" id="GO:0016887">
    <property type="term" value="F:ATP hydrolysis activity"/>
    <property type="evidence" value="ECO:0007669"/>
    <property type="project" value="InterPro"/>
</dbReference>